<keyword evidence="3" id="KW-1185">Reference proteome</keyword>
<organism evidence="2 3">
    <name type="scientific">Pseudoclavibacter helvolus</name>
    <dbReference type="NCBI Taxonomy" id="255205"/>
    <lineage>
        <taxon>Bacteria</taxon>
        <taxon>Bacillati</taxon>
        <taxon>Actinomycetota</taxon>
        <taxon>Actinomycetes</taxon>
        <taxon>Micrococcales</taxon>
        <taxon>Microbacteriaceae</taxon>
        <taxon>Pseudoclavibacter</taxon>
    </lineage>
</organism>
<evidence type="ECO:0000256" key="1">
    <source>
        <dbReference type="SAM" id="Phobius"/>
    </source>
</evidence>
<dbReference type="EMBL" id="JACHWJ010000001">
    <property type="protein sequence ID" value="MBB2956944.1"/>
    <property type="molecule type" value="Genomic_DNA"/>
</dbReference>
<keyword evidence="1" id="KW-0812">Transmembrane</keyword>
<feature type="transmembrane region" description="Helical" evidence="1">
    <location>
        <begin position="13"/>
        <end position="34"/>
    </location>
</feature>
<name>A0A7W4YDX9_9MICO</name>
<evidence type="ECO:0000313" key="3">
    <source>
        <dbReference type="Proteomes" id="UP000545286"/>
    </source>
</evidence>
<dbReference type="AlphaFoldDB" id="A0A7W4YDX9"/>
<keyword evidence="1" id="KW-1133">Transmembrane helix</keyword>
<evidence type="ECO:0008006" key="4">
    <source>
        <dbReference type="Google" id="ProtNLM"/>
    </source>
</evidence>
<protein>
    <recommendedName>
        <fullName evidence="4">TadE family protein</fullName>
    </recommendedName>
</protein>
<sequence length="145" mass="14656">MLSDDRGSASLEFLTLGTLLIVPLAYLMLTLSALQGASVAGESAARSAARLLADDPESSETQALAETTIELAAADHGFEPHTVAQEVRCSSPDGNCATPGAVVTVTVTITVPLPLAPNLTGGAAPLSIPTSATSSFTVTRFGLST</sequence>
<comment type="caution">
    <text evidence="2">The sequence shown here is derived from an EMBL/GenBank/DDBJ whole genome shotgun (WGS) entry which is preliminary data.</text>
</comment>
<proteinExistence type="predicted"/>
<dbReference type="RefSeq" id="WP_183623399.1">
    <property type="nucleotide sequence ID" value="NZ_JACHWJ010000001.1"/>
</dbReference>
<evidence type="ECO:0000313" key="2">
    <source>
        <dbReference type="EMBL" id="MBB2956944.1"/>
    </source>
</evidence>
<accession>A0A7W4YDX9</accession>
<dbReference type="Proteomes" id="UP000545286">
    <property type="component" value="Unassembled WGS sequence"/>
</dbReference>
<gene>
    <name evidence="2" type="ORF">FHX72_001056</name>
</gene>
<keyword evidence="1" id="KW-0472">Membrane</keyword>
<reference evidence="2 3" key="1">
    <citation type="submission" date="2020-08" db="EMBL/GenBank/DDBJ databases">
        <title>Sequencing the genomes of 1000 actinobacteria strains.</title>
        <authorList>
            <person name="Klenk H.-P."/>
        </authorList>
    </citation>
    <scope>NUCLEOTIDE SEQUENCE [LARGE SCALE GENOMIC DNA]</scope>
    <source>
        <strain evidence="2 3">DSM 20419</strain>
    </source>
</reference>